<evidence type="ECO:0000313" key="1">
    <source>
        <dbReference type="EMBL" id="QGW80599.1"/>
    </source>
</evidence>
<dbReference type="InterPro" id="IPR016024">
    <property type="entry name" value="ARM-type_fold"/>
</dbReference>
<dbReference type="InterPro" id="IPR011959">
    <property type="entry name" value="CHP02270"/>
</dbReference>
<dbReference type="OrthoDB" id="8089803at2"/>
<accession>A0A6I6H5C9</accession>
<sequence>MDLGQSRRRGVGSHRQSLLRLAREAAHRAVAFRVGACSVDAETLPSIVAEHADEASFLWLQRASAVHAPNYSPQQFADLDERLAAHVDGLRVAGEEGWKHALALTDNEGPEDFFVAAVLAIEAVDSRFDDLVERAKDLPEVVPGLISAIGWTEPDRLGGRVKTLLEDASPLRQKLGVAACALHRRDPGALLGQLLVDAPDSVRIRALRAAGELGRADLLRQVQSLLGEAKPELRFWAAWAAVLLGDQAQALDALAAFALKSGPRQPRAFQLALQAVDVVPGHALLLDSGALPEVQRLRILGSGFIGDARYVPWLIEQMAQPATARIAAEAFVTITGVDFNLEQMETMPPDGFEDGPTDDPDDENVELPEDIALPWPDIDKVRAWWGKNGARFAPGVRLFMGRPVSVEGCTNVLREGFQRQRVAAALHLCLLEPRAPLFATSAPAWRQRRWLESAA</sequence>
<dbReference type="EMBL" id="CP046622">
    <property type="protein sequence ID" value="QGW80599.1"/>
    <property type="molecule type" value="Genomic_DNA"/>
</dbReference>
<dbReference type="SUPFAM" id="SSF48371">
    <property type="entry name" value="ARM repeat"/>
    <property type="match status" value="1"/>
</dbReference>
<dbReference type="Pfam" id="PF13646">
    <property type="entry name" value="HEAT_2"/>
    <property type="match status" value="1"/>
</dbReference>
<protein>
    <submittedName>
        <fullName evidence="1">TIGR02270 family protein</fullName>
    </submittedName>
</protein>
<organism evidence="1 2">
    <name type="scientific">Variovorax paradoxus</name>
    <dbReference type="NCBI Taxonomy" id="34073"/>
    <lineage>
        <taxon>Bacteria</taxon>
        <taxon>Pseudomonadati</taxon>
        <taxon>Pseudomonadota</taxon>
        <taxon>Betaproteobacteria</taxon>
        <taxon>Burkholderiales</taxon>
        <taxon>Comamonadaceae</taxon>
        <taxon>Variovorax</taxon>
    </lineage>
</organism>
<dbReference type="NCBIfam" id="TIGR02270">
    <property type="entry name" value="TIGR02270 family protein"/>
    <property type="match status" value="1"/>
</dbReference>
<dbReference type="Proteomes" id="UP000425817">
    <property type="component" value="Chromosome"/>
</dbReference>
<dbReference type="AlphaFoldDB" id="A0A6I6H5C9"/>
<name>A0A6I6H5C9_VARPD</name>
<evidence type="ECO:0000313" key="2">
    <source>
        <dbReference type="Proteomes" id="UP000425817"/>
    </source>
</evidence>
<gene>
    <name evidence="1" type="ORF">GOQ09_02865</name>
</gene>
<proteinExistence type="predicted"/>
<dbReference type="Gene3D" id="1.25.10.10">
    <property type="entry name" value="Leucine-rich Repeat Variant"/>
    <property type="match status" value="1"/>
</dbReference>
<dbReference type="InterPro" id="IPR011989">
    <property type="entry name" value="ARM-like"/>
</dbReference>
<reference evidence="1 2" key="1">
    <citation type="submission" date="2019-12" db="EMBL/GenBank/DDBJ databases">
        <title>Hybrid Genome Assemblies of two High G+C Isolates from Undergraduate Microbiology Courses.</title>
        <authorList>
            <person name="Ne Ville C.J."/>
            <person name="Enright D."/>
            <person name="Hernandez I."/>
            <person name="Dodsworth J."/>
            <person name="Orwin P.M."/>
        </authorList>
    </citation>
    <scope>NUCLEOTIDE SEQUENCE [LARGE SCALE GENOMIC DNA]</scope>
    <source>
        <strain evidence="1 2">CSUSB</strain>
    </source>
</reference>